<dbReference type="Proteomes" id="UP000005045">
    <property type="component" value="Unassembled WGS sequence"/>
</dbReference>
<feature type="transmembrane region" description="Helical" evidence="1">
    <location>
        <begin position="172"/>
        <end position="198"/>
    </location>
</feature>
<reference evidence="2 3" key="1">
    <citation type="submission" date="2008-03" db="EMBL/GenBank/DDBJ databases">
        <title>Sequencing of the draft genome and assembly of Burkholderia graminis C4D1M.</title>
        <authorList>
            <consortium name="US DOE Joint Genome Institute (JGI-PGF)"/>
            <person name="Copeland A."/>
            <person name="Lucas S."/>
            <person name="Lapidus A."/>
            <person name="Glavina del Rio T."/>
            <person name="Dalin E."/>
            <person name="Tice H."/>
            <person name="Bruce D."/>
            <person name="Goodwin L."/>
            <person name="Pitluck S."/>
            <person name="Larimer F."/>
            <person name="Land M.L."/>
            <person name="Hauser L."/>
            <person name="Tiedje J."/>
            <person name="Richardson P."/>
        </authorList>
    </citation>
    <scope>NUCLEOTIDE SEQUENCE [LARGE SCALE GENOMIC DNA]</scope>
    <source>
        <strain evidence="3">ATCC 700544 / DSM 17151 / LMG 18924 / NCIMB 13744 / C4D1M</strain>
    </source>
</reference>
<feature type="transmembrane region" description="Helical" evidence="1">
    <location>
        <begin position="204"/>
        <end position="222"/>
    </location>
</feature>
<dbReference type="EMBL" id="ABLD01000004">
    <property type="protein sequence ID" value="EDT11553.1"/>
    <property type="molecule type" value="Genomic_DNA"/>
</dbReference>
<proteinExistence type="predicted"/>
<accession>B1FXL0</accession>
<protein>
    <submittedName>
        <fullName evidence="2">Uncharacterized protein</fullName>
    </submittedName>
</protein>
<keyword evidence="1" id="KW-0812">Transmembrane</keyword>
<feature type="transmembrane region" description="Helical" evidence="1">
    <location>
        <begin position="234"/>
        <end position="258"/>
    </location>
</feature>
<evidence type="ECO:0000256" key="1">
    <source>
        <dbReference type="SAM" id="Phobius"/>
    </source>
</evidence>
<evidence type="ECO:0000313" key="2">
    <source>
        <dbReference type="EMBL" id="EDT11553.1"/>
    </source>
</evidence>
<keyword evidence="1" id="KW-1133">Transmembrane helix</keyword>
<organism evidence="2 3">
    <name type="scientific">Paraburkholderia graminis (strain ATCC 700544 / DSM 17151 / LMG 18924 / NCIMB 13744 / C4D1M)</name>
    <dbReference type="NCBI Taxonomy" id="396598"/>
    <lineage>
        <taxon>Bacteria</taxon>
        <taxon>Pseudomonadati</taxon>
        <taxon>Pseudomonadota</taxon>
        <taxon>Betaproteobacteria</taxon>
        <taxon>Burkholderiales</taxon>
        <taxon>Burkholderiaceae</taxon>
        <taxon>Paraburkholderia</taxon>
    </lineage>
</organism>
<name>B1FXL0_PARG4</name>
<keyword evidence="3" id="KW-1185">Reference proteome</keyword>
<dbReference type="AlphaFoldDB" id="B1FXL0"/>
<keyword evidence="1" id="KW-0472">Membrane</keyword>
<evidence type="ECO:0000313" key="3">
    <source>
        <dbReference type="Proteomes" id="UP000005045"/>
    </source>
</evidence>
<gene>
    <name evidence="2" type="ORF">BgramDRAFT_2078</name>
</gene>
<sequence length="292" mass="32112">MRTSSVDAAPYFSCGRARSSRRCPLVIWRMLCASSRLPLRPFLRWPIAGSANRRDASQRREYPMDTFSTLLILLWENLFSPPRSGYFVRGLVAAAISLTGPFGIIALVRTLVACVCVWRRGGVFRVANWICARLSCWRRRTNLCDGTNASPTLEFGTPPYMFRCGIRLIREIFVGLLPAPNNVSTVLGLIPAVAFVSVALASSAHGVCLLLAPTAVAIWLLGAARTNPIADHMFWYGTGARYIYAALLFAFSATLLPIETTTLAVCVCHSASQRDPLPGLGMAHLEDHSREH</sequence>
<comment type="caution">
    <text evidence="2">The sequence shown here is derived from an EMBL/GenBank/DDBJ whole genome shotgun (WGS) entry which is preliminary data.</text>
</comment>
<feature type="transmembrane region" description="Helical" evidence="1">
    <location>
        <begin position="91"/>
        <end position="118"/>
    </location>
</feature>